<dbReference type="AlphaFoldDB" id="A0A9D1JUU0"/>
<dbReference type="EMBL" id="DVJK01000097">
    <property type="protein sequence ID" value="HIS66606.1"/>
    <property type="molecule type" value="Genomic_DNA"/>
</dbReference>
<gene>
    <name evidence="6" type="ORF">IAC18_03470</name>
</gene>
<dbReference type="Proteomes" id="UP000824001">
    <property type="component" value="Unassembled WGS sequence"/>
</dbReference>
<dbReference type="PANTHER" id="PTHR10434">
    <property type="entry name" value="1-ACYL-SN-GLYCEROL-3-PHOSPHATE ACYLTRANSFERASE"/>
    <property type="match status" value="1"/>
</dbReference>
<name>A0A9D1JUU0_9FIRM</name>
<evidence type="ECO:0000313" key="7">
    <source>
        <dbReference type="Proteomes" id="UP000824001"/>
    </source>
</evidence>
<dbReference type="GO" id="GO:0003841">
    <property type="term" value="F:1-acylglycerol-3-phosphate O-acyltransferase activity"/>
    <property type="evidence" value="ECO:0007669"/>
    <property type="project" value="UniProtKB-UniRule"/>
</dbReference>
<keyword evidence="4" id="KW-0444">Lipid biosynthesis</keyword>
<evidence type="ECO:0000256" key="3">
    <source>
        <dbReference type="ARBA" id="ARBA00023315"/>
    </source>
</evidence>
<dbReference type="SUPFAM" id="SSF69593">
    <property type="entry name" value="Glycerol-3-phosphate (1)-acyltransferase"/>
    <property type="match status" value="1"/>
</dbReference>
<reference evidence="6" key="1">
    <citation type="submission" date="2020-10" db="EMBL/GenBank/DDBJ databases">
        <authorList>
            <person name="Gilroy R."/>
        </authorList>
    </citation>
    <scope>NUCLEOTIDE SEQUENCE</scope>
    <source>
        <strain evidence="6">ChiHjej10B9-9673</strain>
    </source>
</reference>
<dbReference type="GO" id="GO:0016020">
    <property type="term" value="C:membrane"/>
    <property type="evidence" value="ECO:0007669"/>
    <property type="project" value="InterPro"/>
</dbReference>
<feature type="domain" description="Phospholipid/glycerol acyltransferase" evidence="5">
    <location>
        <begin position="45"/>
        <end position="158"/>
    </location>
</feature>
<evidence type="ECO:0000256" key="4">
    <source>
        <dbReference type="RuleBase" id="RU361267"/>
    </source>
</evidence>
<keyword evidence="4" id="KW-0594">Phospholipid biosynthesis</keyword>
<keyword evidence="4" id="KW-1208">Phospholipid metabolism</keyword>
<dbReference type="NCBIfam" id="TIGR00530">
    <property type="entry name" value="AGP_acyltrn"/>
    <property type="match status" value="1"/>
</dbReference>
<dbReference type="InterPro" id="IPR004552">
    <property type="entry name" value="AGP_acyltrans"/>
</dbReference>
<dbReference type="GO" id="GO:0006654">
    <property type="term" value="P:phosphatidic acid biosynthetic process"/>
    <property type="evidence" value="ECO:0007669"/>
    <property type="project" value="TreeGrafter"/>
</dbReference>
<protein>
    <recommendedName>
        <fullName evidence="4">1-acyl-sn-glycerol-3-phosphate acyltransferase</fullName>
        <ecNumber evidence="4">2.3.1.51</ecNumber>
    </recommendedName>
</protein>
<keyword evidence="4" id="KW-0443">Lipid metabolism</keyword>
<accession>A0A9D1JUU0</accession>
<evidence type="ECO:0000256" key="2">
    <source>
        <dbReference type="ARBA" id="ARBA00022679"/>
    </source>
</evidence>
<evidence type="ECO:0000256" key="1">
    <source>
        <dbReference type="ARBA" id="ARBA00008655"/>
    </source>
</evidence>
<comment type="similarity">
    <text evidence="1 4">Belongs to the 1-acyl-sn-glycerol-3-phosphate acyltransferase family.</text>
</comment>
<dbReference type="CDD" id="cd07989">
    <property type="entry name" value="LPLAT_AGPAT-like"/>
    <property type="match status" value="1"/>
</dbReference>
<dbReference type="EC" id="2.3.1.51" evidence="4"/>
<evidence type="ECO:0000313" key="6">
    <source>
        <dbReference type="EMBL" id="HIS66606.1"/>
    </source>
</evidence>
<evidence type="ECO:0000259" key="5">
    <source>
        <dbReference type="SMART" id="SM00563"/>
    </source>
</evidence>
<dbReference type="PANTHER" id="PTHR10434:SF11">
    <property type="entry name" value="1-ACYL-SN-GLYCEROL-3-PHOSPHATE ACYLTRANSFERASE"/>
    <property type="match status" value="1"/>
</dbReference>
<comment type="caution">
    <text evidence="6">The sequence shown here is derived from an EMBL/GenBank/DDBJ whole genome shotgun (WGS) entry which is preliminary data.</text>
</comment>
<dbReference type="Pfam" id="PF01553">
    <property type="entry name" value="Acyltransferase"/>
    <property type="match status" value="1"/>
</dbReference>
<organism evidence="6 7">
    <name type="scientific">Candidatus Scatomorpha merdipullorum</name>
    <dbReference type="NCBI Taxonomy" id="2840927"/>
    <lineage>
        <taxon>Bacteria</taxon>
        <taxon>Bacillati</taxon>
        <taxon>Bacillota</taxon>
        <taxon>Clostridia</taxon>
        <taxon>Eubacteriales</taxon>
        <taxon>Candidatus Scatomorpha</taxon>
    </lineage>
</organism>
<comment type="catalytic activity">
    <reaction evidence="4">
        <text>a 1-acyl-sn-glycero-3-phosphate + an acyl-CoA = a 1,2-diacyl-sn-glycero-3-phosphate + CoA</text>
        <dbReference type="Rhea" id="RHEA:19709"/>
        <dbReference type="ChEBI" id="CHEBI:57287"/>
        <dbReference type="ChEBI" id="CHEBI:57970"/>
        <dbReference type="ChEBI" id="CHEBI:58342"/>
        <dbReference type="ChEBI" id="CHEBI:58608"/>
        <dbReference type="EC" id="2.3.1.51"/>
    </reaction>
</comment>
<dbReference type="InterPro" id="IPR002123">
    <property type="entry name" value="Plipid/glycerol_acylTrfase"/>
</dbReference>
<sequence length="203" mass="22505">MKSAAAQSEKERRRFGLVYSIIVPLLKLFIPVRCKGKENLPEGPAVFCANHTHLLDPVIAAAAFGKRFIHFVAKLELRGVPVIGKVLEVCGVCFVNRGTADIGAMRSMMRYLKRGEQVFIFPEGTRTHSDGSVDAKTGAVRIASKLKAPIVPVYIPREKRVFRGLEVVVGEPYMVEGHNHEEYEALADGVMERIMELREGESA</sequence>
<comment type="domain">
    <text evidence="4">The HXXXXD motif is essential for acyltransferase activity and may constitute the binding site for the phosphate moiety of the glycerol-3-phosphate.</text>
</comment>
<dbReference type="SMART" id="SM00563">
    <property type="entry name" value="PlsC"/>
    <property type="match status" value="1"/>
</dbReference>
<proteinExistence type="inferred from homology"/>
<reference evidence="6" key="2">
    <citation type="journal article" date="2021" name="PeerJ">
        <title>Extensive microbial diversity within the chicken gut microbiome revealed by metagenomics and culture.</title>
        <authorList>
            <person name="Gilroy R."/>
            <person name="Ravi A."/>
            <person name="Getino M."/>
            <person name="Pursley I."/>
            <person name="Horton D.L."/>
            <person name="Alikhan N.F."/>
            <person name="Baker D."/>
            <person name="Gharbi K."/>
            <person name="Hall N."/>
            <person name="Watson M."/>
            <person name="Adriaenssens E.M."/>
            <person name="Foster-Nyarko E."/>
            <person name="Jarju S."/>
            <person name="Secka A."/>
            <person name="Antonio M."/>
            <person name="Oren A."/>
            <person name="Chaudhuri R.R."/>
            <person name="La Ragione R."/>
            <person name="Hildebrand F."/>
            <person name="Pallen M.J."/>
        </authorList>
    </citation>
    <scope>NUCLEOTIDE SEQUENCE</scope>
    <source>
        <strain evidence="6">ChiHjej10B9-9673</strain>
    </source>
</reference>
<keyword evidence="3 4" id="KW-0012">Acyltransferase</keyword>
<keyword evidence="2 4" id="KW-0808">Transferase</keyword>